<reference evidence="2 3" key="1">
    <citation type="submission" date="2016-08" db="EMBL/GenBank/DDBJ databases">
        <title>Complete genome sequence of Streptomyces agglomeratus strain 6-3-2, a novel anti-MRSA actinomycete isolated from Wuli of Tebit, China.</title>
        <authorList>
            <person name="Chen X."/>
        </authorList>
    </citation>
    <scope>NUCLEOTIDE SEQUENCE [LARGE SCALE GENOMIC DNA]</scope>
    <source>
        <strain evidence="2 3">6-3-2</strain>
    </source>
</reference>
<dbReference type="AlphaFoldDB" id="A0A1E5NY54"/>
<name>A0A1E5NY54_9ACTN</name>
<dbReference type="InterPro" id="IPR016181">
    <property type="entry name" value="Acyl_CoA_acyltransferase"/>
</dbReference>
<dbReference type="PROSITE" id="PS51186">
    <property type="entry name" value="GNAT"/>
    <property type="match status" value="1"/>
</dbReference>
<organism evidence="2 3">
    <name type="scientific">Streptomyces agglomeratus</name>
    <dbReference type="NCBI Taxonomy" id="285458"/>
    <lineage>
        <taxon>Bacteria</taxon>
        <taxon>Bacillati</taxon>
        <taxon>Actinomycetota</taxon>
        <taxon>Actinomycetes</taxon>
        <taxon>Kitasatosporales</taxon>
        <taxon>Streptomycetaceae</taxon>
        <taxon>Streptomyces</taxon>
    </lineage>
</organism>
<dbReference type="Gene3D" id="3.40.630.30">
    <property type="match status" value="1"/>
</dbReference>
<feature type="domain" description="N-acetyltransferase" evidence="1">
    <location>
        <begin position="68"/>
        <end position="214"/>
    </location>
</feature>
<dbReference type="CDD" id="cd04301">
    <property type="entry name" value="NAT_SF"/>
    <property type="match status" value="1"/>
</dbReference>
<dbReference type="Pfam" id="PF00583">
    <property type="entry name" value="Acetyltransf_1"/>
    <property type="match status" value="1"/>
</dbReference>
<dbReference type="EMBL" id="MEHJ01000002">
    <property type="protein sequence ID" value="OEJ21250.1"/>
    <property type="molecule type" value="Genomic_DNA"/>
</dbReference>
<dbReference type="InterPro" id="IPR000182">
    <property type="entry name" value="GNAT_dom"/>
</dbReference>
<protein>
    <submittedName>
        <fullName evidence="2">GNAT family N-acetyltransferase</fullName>
    </submittedName>
</protein>
<evidence type="ECO:0000259" key="1">
    <source>
        <dbReference type="PROSITE" id="PS51186"/>
    </source>
</evidence>
<dbReference type="GO" id="GO:0016747">
    <property type="term" value="F:acyltransferase activity, transferring groups other than amino-acyl groups"/>
    <property type="evidence" value="ECO:0007669"/>
    <property type="project" value="InterPro"/>
</dbReference>
<proteinExistence type="predicted"/>
<gene>
    <name evidence="2" type="ORF">AS594_37110</name>
</gene>
<comment type="caution">
    <text evidence="2">The sequence shown here is derived from an EMBL/GenBank/DDBJ whole genome shotgun (WGS) entry which is preliminary data.</text>
</comment>
<dbReference type="Proteomes" id="UP000095759">
    <property type="component" value="Unassembled WGS sequence"/>
</dbReference>
<keyword evidence="3" id="KW-1185">Reference proteome</keyword>
<accession>A0A1E5NY54</accession>
<sequence length="214" mass="23344">MGVVSYAPRARDDTGQLLWLHCREDESMADALIRHAVTVLSARRVEAFQFASALSLGLEALPVGHRAATVRALEQAGFTGKRLWRYMRADLPAPTLPRLPHVHIGHDPSDRSGRRLEARHDGSTVAEAVIGLPFQGVGVLWWIEVAADARGRGLGRAMLGSALDALTGLGAEAILYVDDDAPPGHERDRSAANRLYERAGFTEIDRLYSYTVPS</sequence>
<keyword evidence="2" id="KW-0808">Transferase</keyword>
<evidence type="ECO:0000313" key="2">
    <source>
        <dbReference type="EMBL" id="OEJ21250.1"/>
    </source>
</evidence>
<evidence type="ECO:0000313" key="3">
    <source>
        <dbReference type="Proteomes" id="UP000095759"/>
    </source>
</evidence>
<dbReference type="SUPFAM" id="SSF55729">
    <property type="entry name" value="Acyl-CoA N-acyltransferases (Nat)"/>
    <property type="match status" value="1"/>
</dbReference>